<evidence type="ECO:0000259" key="1">
    <source>
        <dbReference type="PROSITE" id="PS51186"/>
    </source>
</evidence>
<sequence length="372" mass="42470">MITITEVKNSKDLKTFIDFPHELYKYDPNYVPALYLAEKDLLTKHPFHQHSKMVLFLAYDKEKVVGRIAAILNNNYNNYHKVSAGFFGFFESIDDLEVAGTLLDTAEKWLKTQNATSIIGPVCPSTNEVCGYLVEGRNEPPVVMMAYNHLYYNDLFFDLGFEKNTDLLAYVIDVSNFKDKSVKLLGKLTERLSTRGITIRKVSLKNFDSEIANCMTVYNEAWNENLGFVPMTDAEFAQMAKEAKMVMDTDFCLVAEHQGKIVGFTLCIPDINQIQKNMKRGRLFPFGIFKLLLGKSSIKKLRVLALGVTEDYRKLGIEAVLYGTLLQNAVKKQIVEAEASWILENNEMMNRALENIGGEVYKRYRIVEKKIV</sequence>
<accession>A0A9Q3UY71</accession>
<dbReference type="Gene3D" id="3.40.630.30">
    <property type="match status" value="1"/>
</dbReference>
<feature type="domain" description="N-acetyltransferase" evidence="1">
    <location>
        <begin position="197"/>
        <end position="372"/>
    </location>
</feature>
<name>A0A9Q3UY71_9FLAO</name>
<evidence type="ECO:0000313" key="4">
    <source>
        <dbReference type="Proteomes" id="UP000603715"/>
    </source>
</evidence>
<dbReference type="SUPFAM" id="SSF55729">
    <property type="entry name" value="Acyl-CoA N-acyltransferases (Nat)"/>
    <property type="match status" value="1"/>
</dbReference>
<reference evidence="2" key="3">
    <citation type="submission" date="2024-05" db="EMBL/GenBank/DDBJ databases">
        <title>Description of novel Chryseobacterium sp. strain C-2.</title>
        <authorList>
            <person name="Saticioglu I.B."/>
        </authorList>
    </citation>
    <scope>NUCLEOTIDE SEQUENCE</scope>
    <source>
        <strain evidence="2">C-2</strain>
    </source>
</reference>
<dbReference type="PROSITE" id="PS51186">
    <property type="entry name" value="GNAT"/>
    <property type="match status" value="2"/>
</dbReference>
<evidence type="ECO:0000313" key="5">
    <source>
        <dbReference type="Proteomes" id="UP001107960"/>
    </source>
</evidence>
<reference evidence="4" key="2">
    <citation type="submission" date="2023-07" db="EMBL/GenBank/DDBJ databases">
        <title>Description of novel Chryseobacterium sp. strain C-2.</title>
        <authorList>
            <person name="Saticioglu I.B."/>
        </authorList>
    </citation>
    <scope>NUCLEOTIDE SEQUENCE [LARGE SCALE GENOMIC DNA]</scope>
    <source>
        <strain evidence="4">C-2</strain>
    </source>
</reference>
<dbReference type="InterPro" id="IPR016181">
    <property type="entry name" value="Acyl_CoA_acyltransferase"/>
</dbReference>
<evidence type="ECO:0000313" key="2">
    <source>
        <dbReference type="EMBL" id="MBD3903308.1"/>
    </source>
</evidence>
<keyword evidence="4" id="KW-1185">Reference proteome</keyword>
<protein>
    <recommendedName>
        <fullName evidence="1">N-acetyltransferase domain-containing protein</fullName>
    </recommendedName>
</protein>
<dbReference type="InterPro" id="IPR000182">
    <property type="entry name" value="GNAT_dom"/>
</dbReference>
<dbReference type="Proteomes" id="UP001107960">
    <property type="component" value="Unassembled WGS sequence"/>
</dbReference>
<dbReference type="GO" id="GO:0016747">
    <property type="term" value="F:acyltransferase activity, transferring groups other than amino-acyl groups"/>
    <property type="evidence" value="ECO:0007669"/>
    <property type="project" value="InterPro"/>
</dbReference>
<gene>
    <name evidence="2" type="ORF">IEW27_01685</name>
    <name evidence="3" type="ORF">LNP80_18115</name>
</gene>
<comment type="caution">
    <text evidence="3">The sequence shown here is derived from an EMBL/GenBank/DDBJ whole genome shotgun (WGS) entry which is preliminary data.</text>
</comment>
<dbReference type="PANTHER" id="PTHR41368:SF1">
    <property type="entry name" value="PROTEIN YGHO"/>
    <property type="match status" value="1"/>
</dbReference>
<dbReference type="InterPro" id="IPR039968">
    <property type="entry name" value="BcerS-like"/>
</dbReference>
<evidence type="ECO:0000313" key="3">
    <source>
        <dbReference type="EMBL" id="MCC9036138.1"/>
    </source>
</evidence>
<feature type="domain" description="N-acetyltransferase" evidence="1">
    <location>
        <begin position="2"/>
        <end position="158"/>
    </location>
</feature>
<dbReference type="AlphaFoldDB" id="A0A9Q3UY71"/>
<dbReference type="EMBL" id="JAJJML010000001">
    <property type="protein sequence ID" value="MCC9036138.1"/>
    <property type="molecule type" value="Genomic_DNA"/>
</dbReference>
<dbReference type="Proteomes" id="UP000603715">
    <property type="component" value="Unassembled WGS sequence"/>
</dbReference>
<dbReference type="RefSeq" id="WP_191177946.1">
    <property type="nucleotide sequence ID" value="NZ_JACXXP010000001.1"/>
</dbReference>
<organism evidence="3 5">
    <name type="scientific">Chryseobacterium muglaense</name>
    <dbReference type="NCBI Taxonomy" id="2893752"/>
    <lineage>
        <taxon>Bacteria</taxon>
        <taxon>Pseudomonadati</taxon>
        <taxon>Bacteroidota</taxon>
        <taxon>Flavobacteriia</taxon>
        <taxon>Flavobacteriales</taxon>
        <taxon>Weeksellaceae</taxon>
        <taxon>Chryseobacterium group</taxon>
        <taxon>Chryseobacterium</taxon>
    </lineage>
</organism>
<reference evidence="3" key="1">
    <citation type="submission" date="2021-11" db="EMBL/GenBank/DDBJ databases">
        <title>Description of novel Chryseobacterium species.</title>
        <authorList>
            <person name="Saticioglu I.B."/>
            <person name="Ay H."/>
            <person name="Altun S."/>
            <person name="Duman M."/>
        </authorList>
    </citation>
    <scope>NUCLEOTIDE SEQUENCE</scope>
    <source>
        <strain evidence="3">C-39</strain>
    </source>
</reference>
<dbReference type="EMBL" id="JACXXP010000001">
    <property type="protein sequence ID" value="MBD3903308.1"/>
    <property type="molecule type" value="Genomic_DNA"/>
</dbReference>
<dbReference type="PANTHER" id="PTHR41368">
    <property type="entry name" value="PROTEIN YGHO"/>
    <property type="match status" value="1"/>
</dbReference>
<proteinExistence type="predicted"/>